<dbReference type="EMBL" id="CAKOGL010000026">
    <property type="protein sequence ID" value="CAH2103376.1"/>
    <property type="molecule type" value="Genomic_DNA"/>
</dbReference>
<dbReference type="Pfam" id="PF18701">
    <property type="entry name" value="DUF5641"/>
    <property type="match status" value="1"/>
</dbReference>
<gene>
    <name evidence="2" type="ORF">EEDITHA_LOCUS17900</name>
</gene>
<proteinExistence type="predicted"/>
<comment type="caution">
    <text evidence="2">The sequence shown here is derived from an EMBL/GenBank/DDBJ whole genome shotgun (WGS) entry which is preliminary data.</text>
</comment>
<evidence type="ECO:0000259" key="1">
    <source>
        <dbReference type="Pfam" id="PF18701"/>
    </source>
</evidence>
<feature type="domain" description="DUF5641" evidence="1">
    <location>
        <begin position="69"/>
        <end position="117"/>
    </location>
</feature>
<keyword evidence="3" id="KW-1185">Reference proteome</keyword>
<organism evidence="2 3">
    <name type="scientific">Euphydryas editha</name>
    <name type="common">Edith's checkerspot</name>
    <dbReference type="NCBI Taxonomy" id="104508"/>
    <lineage>
        <taxon>Eukaryota</taxon>
        <taxon>Metazoa</taxon>
        <taxon>Ecdysozoa</taxon>
        <taxon>Arthropoda</taxon>
        <taxon>Hexapoda</taxon>
        <taxon>Insecta</taxon>
        <taxon>Pterygota</taxon>
        <taxon>Neoptera</taxon>
        <taxon>Endopterygota</taxon>
        <taxon>Lepidoptera</taxon>
        <taxon>Glossata</taxon>
        <taxon>Ditrysia</taxon>
        <taxon>Papilionoidea</taxon>
        <taxon>Nymphalidae</taxon>
        <taxon>Nymphalinae</taxon>
        <taxon>Euphydryas</taxon>
    </lineage>
</organism>
<name>A0AAU9UWH7_EUPED</name>
<sequence length="137" mass="15935">MHASPQLLLASIRENNWPIGGRNLAKACCHKCILLTDTTLNPGHFLIGRPLSSISQPKYQDHSTNHITRLQRIEQLRQHFWARWSNEYVAELQQSTKWRSCKDNLRLNSLVVFRIVNIQTSIGVINEEHFTESARYQ</sequence>
<evidence type="ECO:0000313" key="3">
    <source>
        <dbReference type="Proteomes" id="UP001153954"/>
    </source>
</evidence>
<protein>
    <recommendedName>
        <fullName evidence="1">DUF5641 domain-containing protein</fullName>
    </recommendedName>
</protein>
<dbReference type="AlphaFoldDB" id="A0AAU9UWH7"/>
<dbReference type="InterPro" id="IPR040676">
    <property type="entry name" value="DUF5641"/>
</dbReference>
<dbReference type="Proteomes" id="UP001153954">
    <property type="component" value="Unassembled WGS sequence"/>
</dbReference>
<evidence type="ECO:0000313" key="2">
    <source>
        <dbReference type="EMBL" id="CAH2103376.1"/>
    </source>
</evidence>
<accession>A0AAU9UWH7</accession>
<reference evidence="2" key="1">
    <citation type="submission" date="2022-03" db="EMBL/GenBank/DDBJ databases">
        <authorList>
            <person name="Tunstrom K."/>
        </authorList>
    </citation>
    <scope>NUCLEOTIDE SEQUENCE</scope>
</reference>